<evidence type="ECO:0000259" key="5">
    <source>
        <dbReference type="PROSITE" id="PS51149"/>
    </source>
</evidence>
<name>A0A940PA28_9ENTE</name>
<keyword evidence="1 3" id="KW-0556">Organic radical</keyword>
<feature type="domain" description="Glycine radical" evidence="5">
    <location>
        <begin position="680"/>
        <end position="800"/>
    </location>
</feature>
<keyword evidence="2" id="KW-0456">Lyase</keyword>
<reference evidence="7" key="1">
    <citation type="submission" date="2020-12" db="EMBL/GenBank/DDBJ databases">
        <title>Vagococcus allomyrinae sp. nov. and Enterococcus lavae sp. nov., isolated from the larvae of Allomyrina dichotoma.</title>
        <authorList>
            <person name="Lee S.D."/>
        </authorList>
    </citation>
    <scope>NUCLEOTIDE SEQUENCE</scope>
    <source>
        <strain evidence="7">BWB3-3</strain>
    </source>
</reference>
<dbReference type="SUPFAM" id="SSF51998">
    <property type="entry name" value="PFL-like glycyl radical enzymes"/>
    <property type="match status" value="1"/>
</dbReference>
<dbReference type="GO" id="GO:0016835">
    <property type="term" value="F:carbon-oxygen lyase activity"/>
    <property type="evidence" value="ECO:0007669"/>
    <property type="project" value="InterPro"/>
</dbReference>
<accession>A0A940PA28</accession>
<evidence type="ECO:0000256" key="3">
    <source>
        <dbReference type="PROSITE-ProRule" id="PRU00493"/>
    </source>
</evidence>
<feature type="coiled-coil region" evidence="4">
    <location>
        <begin position="220"/>
        <end position="254"/>
    </location>
</feature>
<feature type="modified residue" description="Glycine radical" evidence="3">
    <location>
        <position position="775"/>
    </location>
</feature>
<dbReference type="PROSITE" id="PS51554">
    <property type="entry name" value="PFL"/>
    <property type="match status" value="1"/>
</dbReference>
<dbReference type="InterPro" id="IPR001150">
    <property type="entry name" value="Gly_radical"/>
</dbReference>
<dbReference type="Gene3D" id="3.20.70.20">
    <property type="match status" value="1"/>
</dbReference>
<dbReference type="PANTHER" id="PTHR43641">
    <property type="entry name" value="FORMATE ACETYLTRANSFERASE 3-RELATED"/>
    <property type="match status" value="1"/>
</dbReference>
<evidence type="ECO:0000256" key="4">
    <source>
        <dbReference type="SAM" id="Coils"/>
    </source>
</evidence>
<organism evidence="7 8">
    <name type="scientific">Vagococcus allomyrinae</name>
    <dbReference type="NCBI Taxonomy" id="2794353"/>
    <lineage>
        <taxon>Bacteria</taxon>
        <taxon>Bacillati</taxon>
        <taxon>Bacillota</taxon>
        <taxon>Bacilli</taxon>
        <taxon>Lactobacillales</taxon>
        <taxon>Enterococcaceae</taxon>
        <taxon>Vagococcus</taxon>
    </lineage>
</organism>
<evidence type="ECO:0000256" key="2">
    <source>
        <dbReference type="ARBA" id="ARBA00023239"/>
    </source>
</evidence>
<dbReference type="GO" id="GO:0005829">
    <property type="term" value="C:cytosol"/>
    <property type="evidence" value="ECO:0007669"/>
    <property type="project" value="TreeGrafter"/>
</dbReference>
<dbReference type="PROSITE" id="PS51149">
    <property type="entry name" value="GLY_RADICAL_2"/>
    <property type="match status" value="1"/>
</dbReference>
<protein>
    <submittedName>
        <fullName evidence="7">Formate C-acetyltransferase/glycerol dehydratase family glycyl radical enzyme</fullName>
    </submittedName>
</protein>
<dbReference type="Proteomes" id="UP000674938">
    <property type="component" value="Unassembled WGS sequence"/>
</dbReference>
<dbReference type="NCBIfam" id="NF043068">
    <property type="entry name" value="glycl_HYPD"/>
    <property type="match status" value="1"/>
</dbReference>
<dbReference type="Pfam" id="PF02901">
    <property type="entry name" value="PFL-like"/>
    <property type="match status" value="1"/>
</dbReference>
<dbReference type="InterPro" id="IPR004184">
    <property type="entry name" value="PFL_dom"/>
</dbReference>
<dbReference type="EMBL" id="JAEEGA010000019">
    <property type="protein sequence ID" value="MBP1043805.1"/>
    <property type="molecule type" value="Genomic_DNA"/>
</dbReference>
<gene>
    <name evidence="7" type="ORF">I6N95_22505</name>
</gene>
<evidence type="ECO:0000313" key="7">
    <source>
        <dbReference type="EMBL" id="MBP1043805.1"/>
    </source>
</evidence>
<comment type="caution">
    <text evidence="7">The sequence shown here is derived from an EMBL/GenBank/DDBJ whole genome shotgun (WGS) entry which is preliminary data.</text>
</comment>
<evidence type="ECO:0000313" key="8">
    <source>
        <dbReference type="Proteomes" id="UP000674938"/>
    </source>
</evidence>
<keyword evidence="8" id="KW-1185">Reference proteome</keyword>
<sequence>MMTLTLEPNLRGSTDRIRFLRQESEKGYTPTISMERAQLVTEAYQKYEGVCQKNTLRGKTFNYLMTNRTLFINKRSLIVGEKGHQPWAAPTFPELACHSLKDFYTMNARDKVFFKVSKDDCRIQEEKIIPYWSQRSMLSQITSVLPEKWHDLYEAGLYTEPLLQFGLGQTVGDEKIYQRGYKDCIHDIDLQLSKLNYTDDLEALTKRDALAGMKLACEGMVTMGERYAELARELAEEEEELTAKEELLQIAEVCDVVPAYRPKTFRQAIQMYWFTHIGVTLETNNWDSFSPGKLDHYLEPFYNKELAEGTLTREEAKELIENLWIQFNNQPAPPTINISLVGTGTYTNFSNINTGSLRANGSSGVSDLSYLILEVTDDLKLLQPSSNIQVSRKTPEHFLRESVKVARKGWGQPAFLNSDALVQELLGMGVSLDDARANGVATGCVETGLAGKEAYMLTGHLNLPKVLELVLNNGIDSKTNRQVGLDLGSPQTFRSYQQLYDAFCKQLQYVANVKLSGTNIIERMHMTQLPVPLMSALTDDCIARAKDYNNGGARYNSTSIPCVGISTLVDSLAVIKKHVFEEKRLTLDELLIASHDNFDGYDDILKIVRHHTPKYGNDDDYADDILYQVNDSIQEALANRQTVKGATTNVSYIPMANHIQFGQSMEASVNGRLANTPLPDGISPEKGADRLGPTAVIKSAAKLDHLKTGGTLLNQKFSPAVVAGEAGLSHMVTLIRSYFAMDGHHIQFNVLDKETLIKAQQRPEEYENLIIRVAGYSDYFNNLEKALQDEIINRTEQGFRPADVETSQNAPLPSIWSL</sequence>
<dbReference type="InterPro" id="IPR051215">
    <property type="entry name" value="GRE"/>
</dbReference>
<feature type="domain" description="PFL" evidence="6">
    <location>
        <begin position="15"/>
        <end position="673"/>
    </location>
</feature>
<dbReference type="AlphaFoldDB" id="A0A940PA28"/>
<evidence type="ECO:0000259" key="6">
    <source>
        <dbReference type="PROSITE" id="PS51554"/>
    </source>
</evidence>
<keyword evidence="4" id="KW-0175">Coiled coil</keyword>
<dbReference type="Pfam" id="PF01228">
    <property type="entry name" value="Gly_radical"/>
    <property type="match status" value="1"/>
</dbReference>
<dbReference type="InterPro" id="IPR050012">
    <property type="entry name" value="Glycl_HYPD"/>
</dbReference>
<evidence type="ECO:0000256" key="1">
    <source>
        <dbReference type="ARBA" id="ARBA00022818"/>
    </source>
</evidence>
<proteinExistence type="predicted"/>
<dbReference type="PANTHER" id="PTHR43641:SF2">
    <property type="entry name" value="DEHYDRATASE YBIW-RELATED"/>
    <property type="match status" value="1"/>
</dbReference>